<evidence type="ECO:0000313" key="2">
    <source>
        <dbReference type="EMBL" id="VTR42001.1"/>
    </source>
</evidence>
<dbReference type="GeneID" id="78463327"/>
<dbReference type="EMBL" id="LR590484">
    <property type="protein sequence ID" value="VTR42001.1"/>
    <property type="molecule type" value="Genomic_DNA"/>
</dbReference>
<accession>A0A4U9VFY9</accession>
<dbReference type="RefSeq" id="WP_028072377.1">
    <property type="nucleotide sequence ID" value="NZ_CP141191.1"/>
</dbReference>
<dbReference type="Proteomes" id="UP000308196">
    <property type="component" value="Chromosome"/>
</dbReference>
<dbReference type="STRING" id="1123265.GCA_000686625_02208"/>
<dbReference type="KEGG" id="stha:NCTC11429_02622"/>
<feature type="signal peptide" evidence="1">
    <location>
        <begin position="1"/>
        <end position="23"/>
    </location>
</feature>
<keyword evidence="1" id="KW-0732">Signal</keyword>
<evidence type="ECO:0000313" key="3">
    <source>
        <dbReference type="Proteomes" id="UP000308196"/>
    </source>
</evidence>
<sequence length="142" mass="15944">MNYLMLILTVLVASLMACTRSQHNPQLPKADNSEDVAAMNTIQPAQYRKGDLVPAAEVCMVNDAFMAKKQLLVEHNGKMYYGCCQMCKDRIPREQAVRIATDPFSGKTVDKAEAIIAITGDRGEVSYFENEANYRSYFKHTN</sequence>
<name>A0A4U9VFY9_9SPHI</name>
<feature type="chain" id="PRO_5020828587" description="TRASH transcription regulator C-terminal archaeal domain-containing protein" evidence="1">
    <location>
        <begin position="24"/>
        <end position="142"/>
    </location>
</feature>
<gene>
    <name evidence="2" type="ORF">NCTC11429_02622</name>
</gene>
<dbReference type="AlphaFoldDB" id="A0A4U9VFY9"/>
<evidence type="ECO:0000256" key="1">
    <source>
        <dbReference type="SAM" id="SignalP"/>
    </source>
</evidence>
<evidence type="ECO:0008006" key="4">
    <source>
        <dbReference type="Google" id="ProtNLM"/>
    </source>
</evidence>
<protein>
    <recommendedName>
        <fullName evidence="4">TRASH transcription regulator C-terminal archaeal domain-containing protein</fullName>
    </recommendedName>
</protein>
<proteinExistence type="predicted"/>
<organism evidence="2 3">
    <name type="scientific">Sphingobacterium thalpophilum</name>
    <dbReference type="NCBI Taxonomy" id="259"/>
    <lineage>
        <taxon>Bacteria</taxon>
        <taxon>Pseudomonadati</taxon>
        <taxon>Bacteroidota</taxon>
        <taxon>Sphingobacteriia</taxon>
        <taxon>Sphingobacteriales</taxon>
        <taxon>Sphingobacteriaceae</taxon>
        <taxon>Sphingobacterium</taxon>
    </lineage>
</organism>
<reference evidence="2 3" key="1">
    <citation type="submission" date="2019-05" db="EMBL/GenBank/DDBJ databases">
        <authorList>
            <consortium name="Pathogen Informatics"/>
        </authorList>
    </citation>
    <scope>NUCLEOTIDE SEQUENCE [LARGE SCALE GENOMIC DNA]</scope>
    <source>
        <strain evidence="2 3">NCTC11429</strain>
    </source>
</reference>